<reference evidence="7" key="2">
    <citation type="journal article" date="2021" name="PeerJ">
        <title>Extensive microbial diversity within the chicken gut microbiome revealed by metagenomics and culture.</title>
        <authorList>
            <person name="Gilroy R."/>
            <person name="Ravi A."/>
            <person name="Getino M."/>
            <person name="Pursley I."/>
            <person name="Horton D.L."/>
            <person name="Alikhan N.F."/>
            <person name="Baker D."/>
            <person name="Gharbi K."/>
            <person name="Hall N."/>
            <person name="Watson M."/>
            <person name="Adriaenssens E.M."/>
            <person name="Foster-Nyarko E."/>
            <person name="Jarju S."/>
            <person name="Secka A."/>
            <person name="Antonio M."/>
            <person name="Oren A."/>
            <person name="Chaudhuri R.R."/>
            <person name="La Ragione R."/>
            <person name="Hildebrand F."/>
            <person name="Pallen M.J."/>
        </authorList>
    </citation>
    <scope>NUCLEOTIDE SEQUENCE</scope>
    <source>
        <strain evidence="7">11167</strain>
    </source>
</reference>
<evidence type="ECO:0000256" key="3">
    <source>
        <dbReference type="ARBA" id="ARBA00022840"/>
    </source>
</evidence>
<evidence type="ECO:0000256" key="2">
    <source>
        <dbReference type="ARBA" id="ARBA00022741"/>
    </source>
</evidence>
<keyword evidence="2" id="KW-0547">Nucleotide-binding</keyword>
<dbReference type="FunFam" id="3.40.50.300:FF:000134">
    <property type="entry name" value="Iron-enterobactin ABC transporter ATP-binding protein"/>
    <property type="match status" value="1"/>
</dbReference>
<name>A0A9D9EEB4_9SPIR</name>
<sequence length="263" mass="28978">MRLDIRGLSFSYDGQRQILDKLDLTFSSGDFVVVLGRNGAGKTTLFRNLLGLLRPQSGTVEVDGVDFLHLSAKERAKRIAYIPQESHPSFSYSVLTTVLMGTTSQISTLASPGQKEMETALAALRRFSIEDLASRRVDSLSGGERQLVMCARALAQNAPILLFDEPTSSLDWGNQIRTLENIRRLTKEGYLAIVSTHNLEQALNYASRIVMLCDGKLVADASPQELAMQGSLSSFYGLDVSVERIRGHYVCIPQTEDDDGMVD</sequence>
<evidence type="ECO:0000313" key="7">
    <source>
        <dbReference type="EMBL" id="MBO8443544.1"/>
    </source>
</evidence>
<evidence type="ECO:0000256" key="1">
    <source>
        <dbReference type="ARBA" id="ARBA00022448"/>
    </source>
</evidence>
<dbReference type="GO" id="GO:0016887">
    <property type="term" value="F:ATP hydrolysis activity"/>
    <property type="evidence" value="ECO:0007669"/>
    <property type="project" value="InterPro"/>
</dbReference>
<evidence type="ECO:0000313" key="8">
    <source>
        <dbReference type="Proteomes" id="UP000823633"/>
    </source>
</evidence>
<comment type="caution">
    <text evidence="7">The sequence shown here is derived from an EMBL/GenBank/DDBJ whole genome shotgun (WGS) entry which is preliminary data.</text>
</comment>
<dbReference type="Pfam" id="PF00005">
    <property type="entry name" value="ABC_tran"/>
    <property type="match status" value="1"/>
</dbReference>
<keyword evidence="1" id="KW-0813">Transport</keyword>
<dbReference type="PANTHER" id="PTHR42794">
    <property type="entry name" value="HEMIN IMPORT ATP-BINDING PROTEIN HMUV"/>
    <property type="match status" value="1"/>
</dbReference>
<dbReference type="SUPFAM" id="SSF52540">
    <property type="entry name" value="P-loop containing nucleoside triphosphate hydrolases"/>
    <property type="match status" value="1"/>
</dbReference>
<organism evidence="7 8">
    <name type="scientific">Candidatus Aphodenecus pullistercoris</name>
    <dbReference type="NCBI Taxonomy" id="2840669"/>
    <lineage>
        <taxon>Bacteria</taxon>
        <taxon>Pseudomonadati</taxon>
        <taxon>Spirochaetota</taxon>
        <taxon>Spirochaetia</taxon>
        <taxon>Spirochaetales</taxon>
        <taxon>Candidatus Aphodenecus</taxon>
    </lineage>
</organism>
<dbReference type="Proteomes" id="UP000823633">
    <property type="component" value="Unassembled WGS sequence"/>
</dbReference>
<feature type="domain" description="ABC transporter" evidence="6">
    <location>
        <begin position="3"/>
        <end position="239"/>
    </location>
</feature>
<proteinExistence type="predicted"/>
<gene>
    <name evidence="7" type="ORF">IAC42_07270</name>
</gene>
<dbReference type="SMART" id="SM00382">
    <property type="entry name" value="AAA"/>
    <property type="match status" value="1"/>
</dbReference>
<keyword evidence="3 7" id="KW-0067">ATP-binding</keyword>
<protein>
    <submittedName>
        <fullName evidence="7">ABC transporter ATP-binding protein</fullName>
    </submittedName>
</protein>
<dbReference type="PANTHER" id="PTHR42794:SF1">
    <property type="entry name" value="HEMIN IMPORT ATP-BINDING PROTEIN HMUV"/>
    <property type="match status" value="1"/>
</dbReference>
<evidence type="ECO:0000259" key="6">
    <source>
        <dbReference type="PROSITE" id="PS50893"/>
    </source>
</evidence>
<dbReference type="CDD" id="cd03214">
    <property type="entry name" value="ABC_Iron-Siderophores_B12_Hemin"/>
    <property type="match status" value="1"/>
</dbReference>
<dbReference type="InterPro" id="IPR003439">
    <property type="entry name" value="ABC_transporter-like_ATP-bd"/>
</dbReference>
<dbReference type="InterPro" id="IPR027417">
    <property type="entry name" value="P-loop_NTPase"/>
</dbReference>
<dbReference type="Gene3D" id="3.40.50.300">
    <property type="entry name" value="P-loop containing nucleotide triphosphate hydrolases"/>
    <property type="match status" value="1"/>
</dbReference>
<keyword evidence="4" id="KW-1278">Translocase</keyword>
<dbReference type="PROSITE" id="PS50893">
    <property type="entry name" value="ABC_TRANSPORTER_2"/>
    <property type="match status" value="1"/>
</dbReference>
<reference evidence="7" key="1">
    <citation type="submission" date="2020-10" db="EMBL/GenBank/DDBJ databases">
        <authorList>
            <person name="Gilroy R."/>
        </authorList>
    </citation>
    <scope>NUCLEOTIDE SEQUENCE</scope>
    <source>
        <strain evidence="7">11167</strain>
    </source>
</reference>
<dbReference type="AlphaFoldDB" id="A0A9D9EEB4"/>
<dbReference type="InterPro" id="IPR003593">
    <property type="entry name" value="AAA+_ATPase"/>
</dbReference>
<accession>A0A9D9EEB4</accession>
<evidence type="ECO:0000256" key="5">
    <source>
        <dbReference type="ARBA" id="ARBA00037066"/>
    </source>
</evidence>
<evidence type="ECO:0000256" key="4">
    <source>
        <dbReference type="ARBA" id="ARBA00022967"/>
    </source>
</evidence>
<dbReference type="GO" id="GO:0005524">
    <property type="term" value="F:ATP binding"/>
    <property type="evidence" value="ECO:0007669"/>
    <property type="project" value="UniProtKB-KW"/>
</dbReference>
<dbReference type="EMBL" id="JADIMU010000046">
    <property type="protein sequence ID" value="MBO8443544.1"/>
    <property type="molecule type" value="Genomic_DNA"/>
</dbReference>
<comment type="function">
    <text evidence="5">Part of the ABC transporter complex HmuTUV involved in hemin import. Responsible for energy coupling to the transport system.</text>
</comment>